<dbReference type="RefSeq" id="WP_322467964.1">
    <property type="nucleotide sequence ID" value="NZ_JAXOJX010000072.1"/>
</dbReference>
<comment type="caution">
    <text evidence="2">The sequence shown here is derived from an EMBL/GenBank/DDBJ whole genome shotgun (WGS) entry which is preliminary data.</text>
</comment>
<dbReference type="Pfam" id="PF03401">
    <property type="entry name" value="TctC"/>
    <property type="match status" value="1"/>
</dbReference>
<dbReference type="PANTHER" id="PTHR42928:SF5">
    <property type="entry name" value="BLR1237 PROTEIN"/>
    <property type="match status" value="1"/>
</dbReference>
<protein>
    <submittedName>
        <fullName evidence="2">Tripartite tricarboxylate transporter substrate-binding protein</fullName>
    </submittedName>
</protein>
<dbReference type="InterPro" id="IPR005064">
    <property type="entry name" value="BUG"/>
</dbReference>
<dbReference type="Gene3D" id="3.40.190.150">
    <property type="entry name" value="Bordetella uptake gene, domain 1"/>
    <property type="match status" value="1"/>
</dbReference>
<reference evidence="2 3" key="1">
    <citation type="submission" date="2023-11" db="EMBL/GenBank/DDBJ databases">
        <title>Draft genome of Azohydromonas lata strain H1 (DSM1123), a polyhydroxyalkanoate producer.</title>
        <authorList>
            <person name="Traversa D."/>
            <person name="D'Addabbo P."/>
            <person name="Pazzani C."/>
            <person name="Manzari C."/>
            <person name="Chiara M."/>
            <person name="Scrascia M."/>
        </authorList>
    </citation>
    <scope>NUCLEOTIDE SEQUENCE [LARGE SCALE GENOMIC DNA]</scope>
    <source>
        <strain evidence="2 3">H1</strain>
    </source>
</reference>
<evidence type="ECO:0000313" key="3">
    <source>
        <dbReference type="Proteomes" id="UP001293718"/>
    </source>
</evidence>
<gene>
    <name evidence="2" type="ORF">SM757_28425</name>
</gene>
<comment type="similarity">
    <text evidence="1">Belongs to the UPF0065 (bug) family.</text>
</comment>
<dbReference type="InterPro" id="IPR042100">
    <property type="entry name" value="Bug_dom1"/>
</dbReference>
<evidence type="ECO:0000313" key="2">
    <source>
        <dbReference type="EMBL" id="MDZ5460514.1"/>
    </source>
</evidence>
<organism evidence="2 3">
    <name type="scientific">Azohydromonas lata</name>
    <dbReference type="NCBI Taxonomy" id="45677"/>
    <lineage>
        <taxon>Bacteria</taxon>
        <taxon>Pseudomonadati</taxon>
        <taxon>Pseudomonadota</taxon>
        <taxon>Betaproteobacteria</taxon>
        <taxon>Burkholderiales</taxon>
        <taxon>Sphaerotilaceae</taxon>
        <taxon>Azohydromonas</taxon>
    </lineage>
</organism>
<dbReference type="PANTHER" id="PTHR42928">
    <property type="entry name" value="TRICARBOXYLATE-BINDING PROTEIN"/>
    <property type="match status" value="1"/>
</dbReference>
<keyword evidence="3" id="KW-1185">Reference proteome</keyword>
<proteinExistence type="inferred from homology"/>
<dbReference type="Gene3D" id="3.40.190.10">
    <property type="entry name" value="Periplasmic binding protein-like II"/>
    <property type="match status" value="1"/>
</dbReference>
<evidence type="ECO:0000256" key="1">
    <source>
        <dbReference type="ARBA" id="ARBA00006987"/>
    </source>
</evidence>
<dbReference type="Proteomes" id="UP001293718">
    <property type="component" value="Unassembled WGS sequence"/>
</dbReference>
<sequence>MAVSGTRRSPFFPDVPTLSEAGIKGVELGNWFGLFAPAATPAEVVARLGREVAKSVALPDVRQRYAELGVEPVAQDSTALRKTVADKTKLLSALIRDPRIAVD</sequence>
<name>A0ABU5INS4_9BURK</name>
<accession>A0ABU5INS4</accession>
<dbReference type="EMBL" id="JAXOJX010000072">
    <property type="protein sequence ID" value="MDZ5460514.1"/>
    <property type="molecule type" value="Genomic_DNA"/>
</dbReference>